<evidence type="ECO:0000313" key="14">
    <source>
        <dbReference type="Proteomes" id="UP000315496"/>
    </source>
</evidence>
<reference evidence="13 14" key="1">
    <citation type="submission" date="2019-05" db="EMBL/GenBank/DDBJ databases">
        <title>The compact genome of Giardia muris reveals important steps in the evolution of intestinal protozoan parasites.</title>
        <authorList>
            <person name="Xu F."/>
            <person name="Jimenez-Gonzalez A."/>
            <person name="Einarsson E."/>
            <person name="Astvaldsson A."/>
            <person name="Peirasmaki D."/>
            <person name="Eckmann L."/>
            <person name="Andersson J.O."/>
            <person name="Svard S.G."/>
            <person name="Jerlstrom-Hultqvist J."/>
        </authorList>
    </citation>
    <scope>NUCLEOTIDE SEQUENCE [LARGE SCALE GENOMIC DNA]</scope>
    <source>
        <strain evidence="13 14">Roberts-Thomson</strain>
    </source>
</reference>
<dbReference type="InterPro" id="IPR028375">
    <property type="entry name" value="KA1/Ssp2_C"/>
</dbReference>
<evidence type="ECO:0000256" key="10">
    <source>
        <dbReference type="SAM" id="MobiDB-lite"/>
    </source>
</evidence>
<feature type="domain" description="Protein kinase" evidence="11">
    <location>
        <begin position="31"/>
        <end position="282"/>
    </location>
</feature>
<feature type="binding site" evidence="9">
    <location>
        <position position="60"/>
    </location>
    <ligand>
        <name>ATP</name>
        <dbReference type="ChEBI" id="CHEBI:30616"/>
    </ligand>
</feature>
<dbReference type="PROSITE" id="PS50011">
    <property type="entry name" value="PROTEIN_KINASE_DOM"/>
    <property type="match status" value="1"/>
</dbReference>
<dbReference type="InterPro" id="IPR011009">
    <property type="entry name" value="Kinase-like_dom_sf"/>
</dbReference>
<comment type="caution">
    <text evidence="13">The sequence shown here is derived from an EMBL/GenBank/DDBJ whole genome shotgun (WGS) entry which is preliminary data.</text>
</comment>
<dbReference type="GO" id="GO:0005737">
    <property type="term" value="C:cytoplasm"/>
    <property type="evidence" value="ECO:0007669"/>
    <property type="project" value="TreeGrafter"/>
</dbReference>
<feature type="domain" description="KA1" evidence="12">
    <location>
        <begin position="581"/>
        <end position="632"/>
    </location>
</feature>
<dbReference type="OrthoDB" id="193931at2759"/>
<dbReference type="SUPFAM" id="SSF103243">
    <property type="entry name" value="KA1-like"/>
    <property type="match status" value="1"/>
</dbReference>
<evidence type="ECO:0000256" key="3">
    <source>
        <dbReference type="ARBA" id="ARBA00022679"/>
    </source>
</evidence>
<sequence>MSVESAKSPSSTTATPEPEGKKIRVKRVGNYIIGKSIGEGSFSKVRIGTHIPTGERIALKIIEKGKITEAADVERITREIQILKLLNHPYVIRLYEIVDTPRHVYIVQEYMGNGELFDYIVARGHLSEVEACRFLCQMLSALNFLHSRRIVHRDLKPENVLLTKNNDIKIIDFGLSNIFHGSYMKTCCGSPAYAPPEMIEGQLYSGPAADLWSTGVILYAMLCGCLPFESSTTQGLYRKILSGEFSIPDQLSQGARDVLRSLLTVDPKKRITIKELVNHPWIIRNWALTTNGAQIPILTDVPEISSDLNFAVLLQMKRMGLDPVECIRGLFQGKHNAATATYTLLAEKVEVSLRERGPGTAVTEIIPLHGYEKKDFSTREVKKEACAELGLVLDDDSNILFTENGKSLVIGHLTIHSQSPSRIESPRADKQEKVAVRVGDGVIHVRPETAALMATVPDLPVKKPKQFKASTQGDSAQAHGTEDPNGELSRDHPKADLFPARGPVTTRDRETEKLIDRSNTCAPKEAPELTVEYDETELRIYKDESLPGTTCTLAPEELFKRIEDTLTNLQIRFVKDRVGVYRFNRVNISVSLEVCRVGSAISPTLCIVTRRLNGDGWMYKEVCTQILNQLDLDA</sequence>
<keyword evidence="2" id="KW-0723">Serine/threonine-protein kinase</keyword>
<dbReference type="PROSITE" id="PS00108">
    <property type="entry name" value="PROTEIN_KINASE_ST"/>
    <property type="match status" value="1"/>
</dbReference>
<dbReference type="PROSITE" id="PS50032">
    <property type="entry name" value="KA1"/>
    <property type="match status" value="1"/>
</dbReference>
<evidence type="ECO:0000256" key="8">
    <source>
        <dbReference type="ARBA" id="ARBA00048679"/>
    </source>
</evidence>
<dbReference type="FunFam" id="1.10.510.10:FF:000271">
    <property type="entry name" value="Non-specific serine/threonine protein kinase"/>
    <property type="match status" value="1"/>
</dbReference>
<dbReference type="PANTHER" id="PTHR24346">
    <property type="entry name" value="MAP/MICROTUBULE AFFINITY-REGULATING KINASE"/>
    <property type="match status" value="1"/>
</dbReference>
<organism evidence="13 14">
    <name type="scientific">Giardia muris</name>
    <dbReference type="NCBI Taxonomy" id="5742"/>
    <lineage>
        <taxon>Eukaryota</taxon>
        <taxon>Metamonada</taxon>
        <taxon>Diplomonadida</taxon>
        <taxon>Hexamitidae</taxon>
        <taxon>Giardiinae</taxon>
        <taxon>Giardia</taxon>
    </lineage>
</organism>
<dbReference type="SUPFAM" id="SSF56112">
    <property type="entry name" value="Protein kinase-like (PK-like)"/>
    <property type="match status" value="1"/>
</dbReference>
<feature type="compositionally biased region" description="Low complexity" evidence="10">
    <location>
        <begin position="1"/>
        <end position="17"/>
    </location>
</feature>
<proteinExistence type="predicted"/>
<dbReference type="Pfam" id="PF00069">
    <property type="entry name" value="Pkinase"/>
    <property type="match status" value="1"/>
</dbReference>
<dbReference type="Proteomes" id="UP000315496">
    <property type="component" value="Chromosome 3"/>
</dbReference>
<evidence type="ECO:0000259" key="12">
    <source>
        <dbReference type="PROSITE" id="PS50032"/>
    </source>
</evidence>
<evidence type="ECO:0000313" key="13">
    <source>
        <dbReference type="EMBL" id="TNJ28005.1"/>
    </source>
</evidence>
<dbReference type="EMBL" id="VDLU01000003">
    <property type="protein sequence ID" value="TNJ28005.1"/>
    <property type="molecule type" value="Genomic_DNA"/>
</dbReference>
<dbReference type="InterPro" id="IPR001772">
    <property type="entry name" value="KA1_dom"/>
</dbReference>
<feature type="region of interest" description="Disordered" evidence="10">
    <location>
        <begin position="463"/>
        <end position="509"/>
    </location>
</feature>
<dbReference type="Gene3D" id="1.10.510.10">
    <property type="entry name" value="Transferase(Phosphotransferase) domain 1"/>
    <property type="match status" value="1"/>
</dbReference>
<evidence type="ECO:0000256" key="4">
    <source>
        <dbReference type="ARBA" id="ARBA00022741"/>
    </source>
</evidence>
<dbReference type="GO" id="GO:0004674">
    <property type="term" value="F:protein serine/threonine kinase activity"/>
    <property type="evidence" value="ECO:0007669"/>
    <property type="project" value="UniProtKB-KW"/>
</dbReference>
<keyword evidence="3" id="KW-0808">Transferase</keyword>
<evidence type="ECO:0000256" key="2">
    <source>
        <dbReference type="ARBA" id="ARBA00022527"/>
    </source>
</evidence>
<dbReference type="InterPro" id="IPR000719">
    <property type="entry name" value="Prot_kinase_dom"/>
</dbReference>
<dbReference type="InterPro" id="IPR017441">
    <property type="entry name" value="Protein_kinase_ATP_BS"/>
</dbReference>
<dbReference type="PANTHER" id="PTHR24346:SF30">
    <property type="entry name" value="MATERNAL EMBRYONIC LEUCINE ZIPPER KINASE"/>
    <property type="match status" value="1"/>
</dbReference>
<dbReference type="AlphaFoldDB" id="A0A4Z1SSP0"/>
<gene>
    <name evidence="13" type="ORF">GMRT_13482</name>
</gene>
<dbReference type="FunFam" id="3.30.200.20:FF:000003">
    <property type="entry name" value="Non-specific serine/threonine protein kinase"/>
    <property type="match status" value="1"/>
</dbReference>
<feature type="region of interest" description="Disordered" evidence="10">
    <location>
        <begin position="1"/>
        <end position="20"/>
    </location>
</feature>
<comment type="catalytic activity">
    <reaction evidence="8">
        <text>L-seryl-[protein] + ATP = O-phospho-L-seryl-[protein] + ADP + H(+)</text>
        <dbReference type="Rhea" id="RHEA:17989"/>
        <dbReference type="Rhea" id="RHEA-COMP:9863"/>
        <dbReference type="Rhea" id="RHEA-COMP:11604"/>
        <dbReference type="ChEBI" id="CHEBI:15378"/>
        <dbReference type="ChEBI" id="CHEBI:29999"/>
        <dbReference type="ChEBI" id="CHEBI:30616"/>
        <dbReference type="ChEBI" id="CHEBI:83421"/>
        <dbReference type="ChEBI" id="CHEBI:456216"/>
        <dbReference type="EC" id="2.7.11.1"/>
    </reaction>
</comment>
<evidence type="ECO:0000256" key="7">
    <source>
        <dbReference type="ARBA" id="ARBA00047899"/>
    </source>
</evidence>
<keyword evidence="5 13" id="KW-0418">Kinase</keyword>
<protein>
    <recommendedName>
        <fullName evidence="1">non-specific serine/threonine protein kinase</fullName>
        <ecNumber evidence="1">2.7.11.1</ecNumber>
    </recommendedName>
</protein>
<comment type="catalytic activity">
    <reaction evidence="7">
        <text>L-threonyl-[protein] + ATP = O-phospho-L-threonyl-[protein] + ADP + H(+)</text>
        <dbReference type="Rhea" id="RHEA:46608"/>
        <dbReference type="Rhea" id="RHEA-COMP:11060"/>
        <dbReference type="Rhea" id="RHEA-COMP:11605"/>
        <dbReference type="ChEBI" id="CHEBI:15378"/>
        <dbReference type="ChEBI" id="CHEBI:30013"/>
        <dbReference type="ChEBI" id="CHEBI:30616"/>
        <dbReference type="ChEBI" id="CHEBI:61977"/>
        <dbReference type="ChEBI" id="CHEBI:456216"/>
        <dbReference type="EC" id="2.7.11.1"/>
    </reaction>
</comment>
<evidence type="ECO:0000256" key="1">
    <source>
        <dbReference type="ARBA" id="ARBA00012513"/>
    </source>
</evidence>
<evidence type="ECO:0000256" key="5">
    <source>
        <dbReference type="ARBA" id="ARBA00022777"/>
    </source>
</evidence>
<dbReference type="SMART" id="SM00220">
    <property type="entry name" value="S_TKc"/>
    <property type="match status" value="1"/>
</dbReference>
<dbReference type="Pfam" id="PF02149">
    <property type="entry name" value="KA1"/>
    <property type="match status" value="1"/>
</dbReference>
<dbReference type="Gene3D" id="3.30.310.80">
    <property type="entry name" value="Kinase associated domain 1, KA1"/>
    <property type="match status" value="1"/>
</dbReference>
<dbReference type="GO" id="GO:0005524">
    <property type="term" value="F:ATP binding"/>
    <property type="evidence" value="ECO:0007669"/>
    <property type="project" value="UniProtKB-UniRule"/>
</dbReference>
<dbReference type="CDD" id="cd14003">
    <property type="entry name" value="STKc_AMPK-like"/>
    <property type="match status" value="1"/>
</dbReference>
<dbReference type="InterPro" id="IPR008271">
    <property type="entry name" value="Ser/Thr_kinase_AS"/>
</dbReference>
<name>A0A4Z1SSP0_GIAMU</name>
<dbReference type="GO" id="GO:0106310">
    <property type="term" value="F:protein serine kinase activity"/>
    <property type="evidence" value="ECO:0007669"/>
    <property type="project" value="RHEA"/>
</dbReference>
<dbReference type="VEuPathDB" id="GiardiaDB:GMRT_13482"/>
<dbReference type="GO" id="GO:0035556">
    <property type="term" value="P:intracellular signal transduction"/>
    <property type="evidence" value="ECO:0007669"/>
    <property type="project" value="TreeGrafter"/>
</dbReference>
<dbReference type="EC" id="2.7.11.1" evidence="1"/>
<accession>A0A4Z1SSP0</accession>
<keyword evidence="14" id="KW-1185">Reference proteome</keyword>
<keyword evidence="6 9" id="KW-0067">ATP-binding</keyword>
<evidence type="ECO:0000256" key="6">
    <source>
        <dbReference type="ARBA" id="ARBA00022840"/>
    </source>
</evidence>
<keyword evidence="4 9" id="KW-0547">Nucleotide-binding</keyword>
<evidence type="ECO:0000256" key="9">
    <source>
        <dbReference type="PROSITE-ProRule" id="PRU10141"/>
    </source>
</evidence>
<evidence type="ECO:0000259" key="11">
    <source>
        <dbReference type="PROSITE" id="PS50011"/>
    </source>
</evidence>
<dbReference type="PROSITE" id="PS00107">
    <property type="entry name" value="PROTEIN_KINASE_ATP"/>
    <property type="match status" value="1"/>
</dbReference>